<evidence type="ECO:0000313" key="4">
    <source>
        <dbReference type="Proteomes" id="UP001174867"/>
    </source>
</evidence>
<dbReference type="InterPro" id="IPR016163">
    <property type="entry name" value="Ald_DH_C"/>
</dbReference>
<dbReference type="InterPro" id="IPR044151">
    <property type="entry name" value="ALDH_KGSADH"/>
</dbReference>
<dbReference type="PANTHER" id="PTHR43353">
    <property type="entry name" value="SUCCINATE-SEMIALDEHYDE DEHYDROGENASE, MITOCHONDRIAL"/>
    <property type="match status" value="1"/>
</dbReference>
<dbReference type="InterPro" id="IPR016161">
    <property type="entry name" value="Ald_DH/histidinol_DH"/>
</dbReference>
<dbReference type="InterPro" id="IPR015590">
    <property type="entry name" value="Aldehyde_DH_dom"/>
</dbReference>
<proteinExistence type="predicted"/>
<dbReference type="Gene3D" id="3.40.309.10">
    <property type="entry name" value="Aldehyde Dehydrogenase, Chain A, domain 2"/>
    <property type="match status" value="1"/>
</dbReference>
<feature type="domain" description="Aldehyde dehydrogenase" evidence="2">
    <location>
        <begin position="39"/>
        <end position="470"/>
    </location>
</feature>
<dbReference type="RefSeq" id="WP_301700590.1">
    <property type="nucleotide sequence ID" value="NZ_JAUJYW010000007.1"/>
</dbReference>
<dbReference type="SUPFAM" id="SSF53720">
    <property type="entry name" value="ALDH-like"/>
    <property type="match status" value="1"/>
</dbReference>
<dbReference type="InterPro" id="IPR016162">
    <property type="entry name" value="Ald_DH_N"/>
</dbReference>
<evidence type="ECO:0000259" key="2">
    <source>
        <dbReference type="Pfam" id="PF00171"/>
    </source>
</evidence>
<dbReference type="Gene3D" id="3.40.605.10">
    <property type="entry name" value="Aldehyde Dehydrogenase, Chain A, domain 1"/>
    <property type="match status" value="1"/>
</dbReference>
<dbReference type="Proteomes" id="UP001174867">
    <property type="component" value="Unassembled WGS sequence"/>
</dbReference>
<sequence>MTLRQPEQGLQFIAGQRVGGGDATLLSLRAEDGEATGYRFLSATREEAAQAALAAEQAFAVYSQTSPEARARFLEAIAGELDALGEAFFAIAHQETALPLARLQGERARTSGQLRMFAGVLRRGDTHGVRIDTALPDRQPLPRPDLRQYQMALGPVAVFGASNFPLAFSTAGGDTAAALAAGCPVVVKAHPGHMATAEYTALAVLRAAEACGMPAGVFNMIFGTDIGAELVSHPAIQAVGFTGSLRGGKALQQLAQQRPQPIPVFAEMSAINPLIVLPQALAKNAETLANDLVASFTLGSGQFCTKPGLILVMQGEGESRFSDVLVEAVERAPAQVMLNATTLAHYQQGVSALDAHPNIQRIAGRNENVVGRAQACLYKAPASLLLAKDPLLQEEVFGPLAVLVSVADEAELCAILRVIQGQLTVTVHAEADDRQMAARLLPMLGEKAGRVLFNGYPTGVEVCDAMVHGGPWPATTDARGTSVGSKAIERFLRPVCLQNVPGALLPPAVQDANPLNLLRLVNGQWTREAISPSVN</sequence>
<protein>
    <submittedName>
        <fullName evidence="3">Aldehyde dehydrogenase (NADP(+))</fullName>
    </submittedName>
</protein>
<dbReference type="InterPro" id="IPR050740">
    <property type="entry name" value="Aldehyde_DH_Superfamily"/>
</dbReference>
<dbReference type="PANTHER" id="PTHR43353:SF3">
    <property type="entry name" value="ALDEHYDE DEHYDROGENASE-RELATED"/>
    <property type="match status" value="1"/>
</dbReference>
<evidence type="ECO:0000256" key="1">
    <source>
        <dbReference type="ARBA" id="ARBA00023002"/>
    </source>
</evidence>
<name>A0ABT8PXH5_9ENTR</name>
<gene>
    <name evidence="3" type="ORF">Q0A17_17065</name>
</gene>
<dbReference type="Pfam" id="PF00171">
    <property type="entry name" value="Aldedh"/>
    <property type="match status" value="1"/>
</dbReference>
<organism evidence="3 4">
    <name type="scientific">Citrobacter enshiensis</name>
    <dbReference type="NCBI Taxonomy" id="2971264"/>
    <lineage>
        <taxon>Bacteria</taxon>
        <taxon>Pseudomonadati</taxon>
        <taxon>Pseudomonadota</taxon>
        <taxon>Gammaproteobacteria</taxon>
        <taxon>Enterobacterales</taxon>
        <taxon>Enterobacteriaceae</taxon>
        <taxon>Citrobacter</taxon>
    </lineage>
</organism>
<dbReference type="CDD" id="cd07129">
    <property type="entry name" value="ALDH_KGSADH"/>
    <property type="match status" value="1"/>
</dbReference>
<accession>A0ABT8PXH5</accession>
<evidence type="ECO:0000313" key="3">
    <source>
        <dbReference type="EMBL" id="MDN8601106.1"/>
    </source>
</evidence>
<comment type="caution">
    <text evidence="3">The sequence shown here is derived from an EMBL/GenBank/DDBJ whole genome shotgun (WGS) entry which is preliminary data.</text>
</comment>
<keyword evidence="4" id="KW-1185">Reference proteome</keyword>
<reference evidence="3 4" key="1">
    <citation type="submission" date="2023-07" db="EMBL/GenBank/DDBJ databases">
        <title>Citrobacter selenititolerans sp. nov., isolated from seleniferous soil.</title>
        <authorList>
            <person name="Zhang S."/>
            <person name="Li K."/>
            <person name="Peng J."/>
            <person name="Wang H."/>
            <person name="Sun J."/>
            <person name="Guo Y."/>
        </authorList>
    </citation>
    <scope>NUCLEOTIDE SEQUENCE [LARGE SCALE GENOMIC DNA]</scope>
    <source>
        <strain evidence="3 4">S2-9</strain>
    </source>
</reference>
<keyword evidence="1" id="KW-0560">Oxidoreductase</keyword>
<dbReference type="EMBL" id="JAUJYW010000007">
    <property type="protein sequence ID" value="MDN8601106.1"/>
    <property type="molecule type" value="Genomic_DNA"/>
</dbReference>